<dbReference type="Proteomes" id="UP001225134">
    <property type="component" value="Unassembled WGS sequence"/>
</dbReference>
<dbReference type="InterPro" id="IPR000836">
    <property type="entry name" value="PRTase_dom"/>
</dbReference>
<keyword evidence="3" id="KW-1185">Reference proteome</keyword>
<dbReference type="SUPFAM" id="SSF53271">
    <property type="entry name" value="PRTase-like"/>
    <property type="match status" value="1"/>
</dbReference>
<evidence type="ECO:0000313" key="2">
    <source>
        <dbReference type="EMBL" id="MDK9580384.1"/>
    </source>
</evidence>
<accession>A0ABT7HIP3</accession>
<dbReference type="PANTHER" id="PTHR47505:SF1">
    <property type="entry name" value="DNA UTILIZATION PROTEIN YHGH"/>
    <property type="match status" value="1"/>
</dbReference>
<protein>
    <recommendedName>
        <fullName evidence="4">Phosphoribosyltransferase domain-containing protein</fullName>
    </recommendedName>
</protein>
<dbReference type="Gene3D" id="3.40.50.2020">
    <property type="match status" value="1"/>
</dbReference>
<evidence type="ECO:0000256" key="1">
    <source>
        <dbReference type="ARBA" id="ARBA00008007"/>
    </source>
</evidence>
<dbReference type="InterPro" id="IPR051910">
    <property type="entry name" value="ComF/GntX_DNA_util-trans"/>
</dbReference>
<dbReference type="CDD" id="cd06223">
    <property type="entry name" value="PRTases_typeI"/>
    <property type="match status" value="1"/>
</dbReference>
<dbReference type="PANTHER" id="PTHR47505">
    <property type="entry name" value="DNA UTILIZATION PROTEIN YHGH"/>
    <property type="match status" value="1"/>
</dbReference>
<evidence type="ECO:0000313" key="3">
    <source>
        <dbReference type="Proteomes" id="UP001225134"/>
    </source>
</evidence>
<proteinExistence type="inferred from homology"/>
<gene>
    <name evidence="2" type="ORF">QQA45_02485</name>
</gene>
<organism evidence="2 3">
    <name type="scientific">Sneathia sanguinegens</name>
    <dbReference type="NCBI Taxonomy" id="40543"/>
    <lineage>
        <taxon>Bacteria</taxon>
        <taxon>Fusobacteriati</taxon>
        <taxon>Fusobacteriota</taxon>
        <taxon>Fusobacteriia</taxon>
        <taxon>Fusobacteriales</taxon>
        <taxon>Leptotrichiaceae</taxon>
        <taxon>Sneathia</taxon>
    </lineage>
</organism>
<comment type="similarity">
    <text evidence="1">Belongs to the ComF/GntX family.</text>
</comment>
<dbReference type="RefSeq" id="WP_285152736.1">
    <property type="nucleotide sequence ID" value="NZ_JASSPP010000003.1"/>
</dbReference>
<evidence type="ECO:0008006" key="4">
    <source>
        <dbReference type="Google" id="ProtNLM"/>
    </source>
</evidence>
<dbReference type="EMBL" id="JASSPP010000003">
    <property type="protein sequence ID" value="MDK9580384.1"/>
    <property type="molecule type" value="Genomic_DNA"/>
</dbReference>
<reference evidence="2 3" key="1">
    <citation type="submission" date="2023-06" db="EMBL/GenBank/DDBJ databases">
        <title>Antibody response to the Sneathia vaginalis cytopathogenic toxin A during pregnancy.</title>
        <authorList>
            <person name="Mccoy Z.T."/>
            <person name="Serrano M.G."/>
            <person name="Spaine K."/>
            <person name="Edwards D.J."/>
            <person name="Buck G.A."/>
            <person name="Jefferson K."/>
        </authorList>
    </citation>
    <scope>NUCLEOTIDE SEQUENCE [LARGE SCALE GENOMIC DNA]</scope>
    <source>
        <strain evidence="2 3">CCUG 42621</strain>
    </source>
</reference>
<sequence length="204" mass="24646">MEQILKFFRNIFFDKHEYEIGELKYNKVKELAHFYSVENVHFSMFYNNYFRDMIYELKYKRKKYVAKAIYSIIQEQLDFIIKANQIDYIICVPTSKKREKERSFNQVELIYHNLPYKFLNIKKIRDTKKMSKLQKTYQKNLNISKSFNVGNLNLSNKTVLVVDDIITTGATIREIEKELRLKYVNLKIVFYAIAISKKFINKKL</sequence>
<name>A0ABT7HIP3_9FUSO</name>
<dbReference type="InterPro" id="IPR029057">
    <property type="entry name" value="PRTase-like"/>
</dbReference>
<comment type="caution">
    <text evidence="2">The sequence shown here is derived from an EMBL/GenBank/DDBJ whole genome shotgun (WGS) entry which is preliminary data.</text>
</comment>